<dbReference type="AlphaFoldDB" id="A0A5D5AKZ9"/>
<dbReference type="PANTHER" id="PTHR43257">
    <property type="entry name" value="PYRUVATE DEHYDROGENASE E1 COMPONENT BETA SUBUNIT"/>
    <property type="match status" value="1"/>
</dbReference>
<dbReference type="SUPFAM" id="SSF52518">
    <property type="entry name" value="Thiamin diphosphate-binding fold (THDP-binding)"/>
    <property type="match status" value="1"/>
</dbReference>
<dbReference type="GO" id="GO:0016491">
    <property type="term" value="F:oxidoreductase activity"/>
    <property type="evidence" value="ECO:0007669"/>
    <property type="project" value="UniProtKB-KW"/>
</dbReference>
<organism evidence="5 6">
    <name type="scientific">Natrialba swarupiae</name>
    <dbReference type="NCBI Taxonomy" id="2448032"/>
    <lineage>
        <taxon>Archaea</taxon>
        <taxon>Methanobacteriati</taxon>
        <taxon>Methanobacteriota</taxon>
        <taxon>Stenosarchaea group</taxon>
        <taxon>Halobacteria</taxon>
        <taxon>Halobacteriales</taxon>
        <taxon>Natrialbaceae</taxon>
        <taxon>Natrialba</taxon>
    </lineage>
</organism>
<dbReference type="CDD" id="cd07036">
    <property type="entry name" value="TPP_PYR_E1-PDHc-beta_like"/>
    <property type="match status" value="1"/>
</dbReference>
<evidence type="ECO:0000256" key="3">
    <source>
        <dbReference type="ARBA" id="ARBA00023052"/>
    </source>
</evidence>
<dbReference type="PANTHER" id="PTHR43257:SF2">
    <property type="entry name" value="PYRUVATE DEHYDROGENASE E1 COMPONENT SUBUNIT BETA"/>
    <property type="match status" value="1"/>
</dbReference>
<keyword evidence="6" id="KW-1185">Reference proteome</keyword>
<protein>
    <submittedName>
        <fullName evidence="5">Alpha-ketoacid dehydrogenase subunit beta</fullName>
    </submittedName>
</protein>
<evidence type="ECO:0000259" key="4">
    <source>
        <dbReference type="SMART" id="SM00861"/>
    </source>
</evidence>
<gene>
    <name evidence="5" type="ORF">FYC77_12340</name>
</gene>
<dbReference type="FunFam" id="3.40.50.970:FF:000001">
    <property type="entry name" value="Pyruvate dehydrogenase E1 beta subunit"/>
    <property type="match status" value="1"/>
</dbReference>
<dbReference type="Proteomes" id="UP000324104">
    <property type="component" value="Unassembled WGS sequence"/>
</dbReference>
<sequence>MATTDSDQDTQSLTIVESVQDGLRSEMARDDDVIVLGEDVGQNGGVFRATDGLYEEYGEDRVVDTPLAESCIAGAAVGLAAHGMKPVPEMQFLGFSYPAFEQIINHAARLRARSCGQYSCQMVIRTPYGGGISAPEHHSESTETFFAHYPGLKVVVPSTPYDTKGLLTSAIRDPDPVVFLEPARLYRGFKDEVPEESYTVPIGDAAVRREGSDVSVFTWGSMTPPTLEAAENVEDEISVEVVELRSLSPLDTETIVESVKKTGRSAVVHEAPKSVGLGAEVTARIQEEALLYLEAPIERVTGFDVPFPLYSLEEFYLPEATRIEDGIRTVTEF</sequence>
<dbReference type="Pfam" id="PF02780">
    <property type="entry name" value="Transketolase_C"/>
    <property type="match status" value="1"/>
</dbReference>
<dbReference type="SMART" id="SM00861">
    <property type="entry name" value="Transket_pyr"/>
    <property type="match status" value="1"/>
</dbReference>
<name>A0A5D5AKZ9_9EURY</name>
<dbReference type="InterPro" id="IPR009014">
    <property type="entry name" value="Transketo_C/PFOR_II"/>
</dbReference>
<evidence type="ECO:0000256" key="2">
    <source>
        <dbReference type="ARBA" id="ARBA00023002"/>
    </source>
</evidence>
<comment type="cofactor">
    <cofactor evidence="1">
        <name>thiamine diphosphate</name>
        <dbReference type="ChEBI" id="CHEBI:58937"/>
    </cofactor>
</comment>
<keyword evidence="2" id="KW-0560">Oxidoreductase</keyword>
<proteinExistence type="predicted"/>
<dbReference type="InterPro" id="IPR005475">
    <property type="entry name" value="Transketolase-like_Pyr-bd"/>
</dbReference>
<dbReference type="GO" id="GO:0006082">
    <property type="term" value="P:organic acid metabolic process"/>
    <property type="evidence" value="ECO:0007669"/>
    <property type="project" value="UniProtKB-ARBA"/>
</dbReference>
<dbReference type="InterPro" id="IPR033248">
    <property type="entry name" value="Transketolase_C"/>
</dbReference>
<dbReference type="FunFam" id="3.40.50.920:FF:000001">
    <property type="entry name" value="Pyruvate dehydrogenase E1 beta subunit"/>
    <property type="match status" value="1"/>
</dbReference>
<evidence type="ECO:0000313" key="5">
    <source>
        <dbReference type="EMBL" id="TYT61653.1"/>
    </source>
</evidence>
<evidence type="ECO:0000313" key="6">
    <source>
        <dbReference type="Proteomes" id="UP000324104"/>
    </source>
</evidence>
<accession>A0A5D5AKZ9</accession>
<dbReference type="SUPFAM" id="SSF52922">
    <property type="entry name" value="TK C-terminal domain-like"/>
    <property type="match status" value="1"/>
</dbReference>
<keyword evidence="3" id="KW-0786">Thiamine pyrophosphate</keyword>
<dbReference type="InterPro" id="IPR029061">
    <property type="entry name" value="THDP-binding"/>
</dbReference>
<dbReference type="Gene3D" id="3.40.50.920">
    <property type="match status" value="1"/>
</dbReference>
<dbReference type="Gene3D" id="3.40.50.970">
    <property type="match status" value="1"/>
</dbReference>
<evidence type="ECO:0000256" key="1">
    <source>
        <dbReference type="ARBA" id="ARBA00001964"/>
    </source>
</evidence>
<feature type="domain" description="Transketolase-like pyrimidine-binding" evidence="4">
    <location>
        <begin position="13"/>
        <end position="188"/>
    </location>
</feature>
<reference evidence="5 6" key="1">
    <citation type="submission" date="2019-08" db="EMBL/GenBank/DDBJ databases">
        <title>Archaea genome.</title>
        <authorList>
            <person name="Kajale S."/>
            <person name="Shouche Y."/>
            <person name="Deshpande N."/>
            <person name="Sharma A."/>
        </authorList>
    </citation>
    <scope>NUCLEOTIDE SEQUENCE [LARGE SCALE GENOMIC DNA]</scope>
    <source>
        <strain evidence="5 6">ESP3B_9</strain>
    </source>
</reference>
<comment type="caution">
    <text evidence="5">The sequence shown here is derived from an EMBL/GenBank/DDBJ whole genome shotgun (WGS) entry which is preliminary data.</text>
</comment>
<dbReference type="GO" id="GO:0044272">
    <property type="term" value="P:sulfur compound biosynthetic process"/>
    <property type="evidence" value="ECO:0007669"/>
    <property type="project" value="UniProtKB-ARBA"/>
</dbReference>
<dbReference type="Pfam" id="PF02779">
    <property type="entry name" value="Transket_pyr"/>
    <property type="match status" value="1"/>
</dbReference>
<dbReference type="EMBL" id="VTAW01000015">
    <property type="protein sequence ID" value="TYT61653.1"/>
    <property type="molecule type" value="Genomic_DNA"/>
</dbReference>
<dbReference type="RefSeq" id="WP_149081802.1">
    <property type="nucleotide sequence ID" value="NZ_VTAW01000015.1"/>
</dbReference>